<dbReference type="PROSITE" id="PS51257">
    <property type="entry name" value="PROKAR_LIPOPROTEIN"/>
    <property type="match status" value="1"/>
</dbReference>
<reference evidence="3" key="1">
    <citation type="submission" date="2017-08" db="EMBL/GenBank/DDBJ databases">
        <authorList>
            <person name="Alvarez-Ponce D."/>
            <person name="Weitzman C.L."/>
            <person name="Tillett R.L."/>
            <person name="Sandmeier F.C."/>
            <person name="Tracy C.R."/>
        </authorList>
    </citation>
    <scope>NUCLEOTIDE SEQUENCE [LARGE SCALE GENOMIC DNA]</scope>
    <source>
        <strain evidence="3">723</strain>
    </source>
</reference>
<dbReference type="AlphaFoldDB" id="A0A269TI62"/>
<keyword evidence="1" id="KW-0732">Signal</keyword>
<sequence length="898" mass="100439">MKKLKRNLLLFSGLTVATALVSTAIACSNEDDTIDARTRYEINSQAKYETIPYTAEHTASYGGSNLTTQNLLNANLISQVGVGEATYKNLSEGKFEITNVTQNHLELTIAKDIRVTKSDGSVVIYDNDKHEIEGAKNGNFSSVMASSADTKSINHPNFLRDLSTARKLQISVKSGIKWVDWQGNATKYEVKIDDFWYSFVRTKLLSSDFRRTNGGSKEIDKNLVDNYGVTTRFKDQDSYPNEYLFSLFGVDSSNLVKRDTFIEKVENIEYLTFNPLKETADFANMFLKTFVNNSVMAAAPSEYIKENYSKWNADLGISPTGLASEMAIYSYGLIPGKSQLDIYKQYLYAGPYYMNSRNSITQTNIFKKNKHFVIKSFADAKNVVNEYVEKYVEKKDSFASDNFLLFKAGDVAATDYTALKESEKAEAKVEWRQYNVPQQRTSLLMRTLPVVQPSKLDTDEAKAKAAFDKLVSNGEYKYYNDNFAKLMWGATAEELLVKGTKSTTETFYHGTGLRFRTLFQAAWNYAKNVGELLGDEYTSWTSRFAPDGLINAKSTDTIRQHSDQVNIAKVFDKDLNSVKFNTSTSGGEQSDTITPTLNTAKASQGSLLNEQYKTYAYDVVKAQMKILLDDFYQANNLQSTDKIKWAIIYPWTNPGAKDTASNKAYIELVKSLDSRLEPWNLEPKDTEEFYPAVTQGKSQSEATGWGYDYDGIGSGISGLMHSDKSELVPALAYYALLDSTKPNPFPEITKFGKALQKAITDKKFILPSFVSSDEGQTFTAAKYTTFEQLASMPSDDGGRLQDVLSGYKTQDISTKLDFHAQLAEFVAGYANDATTDELIKLAGELTILQAQIGPVVARHLYASKGTTPTIGLRQAYLRRPTQIDGHQAFRDMAVNLDN</sequence>
<accession>A0A269TI62</accession>
<protein>
    <recommendedName>
        <fullName evidence="4">Lipoprotein</fullName>
    </recommendedName>
</protein>
<feature type="signal peptide" evidence="1">
    <location>
        <begin position="1"/>
        <end position="26"/>
    </location>
</feature>
<evidence type="ECO:0000256" key="1">
    <source>
        <dbReference type="SAM" id="SignalP"/>
    </source>
</evidence>
<dbReference type="EMBL" id="NQNY01000012">
    <property type="protein sequence ID" value="PAK21134.1"/>
    <property type="molecule type" value="Genomic_DNA"/>
</dbReference>
<comment type="caution">
    <text evidence="2">The sequence shown here is derived from an EMBL/GenBank/DDBJ whole genome shotgun (WGS) entry which is preliminary data.</text>
</comment>
<feature type="chain" id="PRO_5012944482" description="Lipoprotein" evidence="1">
    <location>
        <begin position="27"/>
        <end position="898"/>
    </location>
</feature>
<proteinExistence type="predicted"/>
<evidence type="ECO:0000313" key="2">
    <source>
        <dbReference type="EMBL" id="PAK21134.1"/>
    </source>
</evidence>
<dbReference type="NCBIfam" id="NF045850">
    <property type="entry name" value="ABC_Mplas_LP"/>
    <property type="match status" value="1"/>
</dbReference>
<organism evidence="2 3">
    <name type="scientific">Mycoplasmopsis agassizii</name>
    <dbReference type="NCBI Taxonomy" id="33922"/>
    <lineage>
        <taxon>Bacteria</taxon>
        <taxon>Bacillati</taxon>
        <taxon>Mycoplasmatota</taxon>
        <taxon>Mycoplasmoidales</taxon>
        <taxon>Metamycoplasmataceae</taxon>
        <taxon>Mycoplasmopsis</taxon>
    </lineage>
</organism>
<evidence type="ECO:0000313" key="3">
    <source>
        <dbReference type="Proteomes" id="UP000216943"/>
    </source>
</evidence>
<dbReference type="RefSeq" id="WP_095335007.1">
    <property type="nucleotide sequence ID" value="NZ_NQNY01000012.1"/>
</dbReference>
<dbReference type="OrthoDB" id="395154at2"/>
<dbReference type="Proteomes" id="UP000216943">
    <property type="component" value="Unassembled WGS sequence"/>
</dbReference>
<evidence type="ECO:0008006" key="4">
    <source>
        <dbReference type="Google" id="ProtNLM"/>
    </source>
</evidence>
<gene>
    <name evidence="2" type="ORF">CJJ23_03660</name>
</gene>
<name>A0A269TI62_9BACT</name>